<protein>
    <submittedName>
        <fullName evidence="1">Uncharacterized protein</fullName>
    </submittedName>
</protein>
<accession>A0ABV0VVU2</accession>
<reference evidence="1 2" key="1">
    <citation type="submission" date="2021-06" db="EMBL/GenBank/DDBJ databases">
        <authorList>
            <person name="Palmer J.M."/>
        </authorList>
    </citation>
    <scope>NUCLEOTIDE SEQUENCE [LARGE SCALE GENOMIC DNA]</scope>
    <source>
        <strain evidence="1 2">XR_2019</strain>
        <tissue evidence="1">Muscle</tissue>
    </source>
</reference>
<name>A0ABV0VVU2_9TELE</name>
<evidence type="ECO:0000313" key="1">
    <source>
        <dbReference type="EMBL" id="MEQ2261074.1"/>
    </source>
</evidence>
<dbReference type="Proteomes" id="UP001444071">
    <property type="component" value="Unassembled WGS sequence"/>
</dbReference>
<organism evidence="1 2">
    <name type="scientific">Xenotaenia resolanae</name>
    <dbReference type="NCBI Taxonomy" id="208358"/>
    <lineage>
        <taxon>Eukaryota</taxon>
        <taxon>Metazoa</taxon>
        <taxon>Chordata</taxon>
        <taxon>Craniata</taxon>
        <taxon>Vertebrata</taxon>
        <taxon>Euteleostomi</taxon>
        <taxon>Actinopterygii</taxon>
        <taxon>Neopterygii</taxon>
        <taxon>Teleostei</taxon>
        <taxon>Neoteleostei</taxon>
        <taxon>Acanthomorphata</taxon>
        <taxon>Ovalentaria</taxon>
        <taxon>Atherinomorphae</taxon>
        <taxon>Cyprinodontiformes</taxon>
        <taxon>Goodeidae</taxon>
        <taxon>Xenotaenia</taxon>
    </lineage>
</organism>
<comment type="caution">
    <text evidence="1">The sequence shown here is derived from an EMBL/GenBank/DDBJ whole genome shotgun (WGS) entry which is preliminary data.</text>
</comment>
<dbReference type="EMBL" id="JAHRIM010011960">
    <property type="protein sequence ID" value="MEQ2261074.1"/>
    <property type="molecule type" value="Genomic_DNA"/>
</dbReference>
<evidence type="ECO:0000313" key="2">
    <source>
        <dbReference type="Proteomes" id="UP001444071"/>
    </source>
</evidence>
<gene>
    <name evidence="1" type="ORF">XENORESO_005291</name>
</gene>
<proteinExistence type="predicted"/>
<sequence>MQSEPRKQTKKTLTHYQTYCFSSGLHAAAVGSTVAVQQEDSGFKSWAWVFLHGVCMFSPFMPGTPASSHYPTVRIIGLSKLPLGGSACMPVFSALYVSVLSCGWTGDLSRVYPPLTPLTL</sequence>
<keyword evidence="2" id="KW-1185">Reference proteome</keyword>